<dbReference type="InterPro" id="IPR000836">
    <property type="entry name" value="PRTase_dom"/>
</dbReference>
<evidence type="ECO:0000313" key="11">
    <source>
        <dbReference type="EMBL" id="MCF0266715.1"/>
    </source>
</evidence>
<comment type="catalytic activity">
    <reaction evidence="7 8">
        <text>5-phospho-beta-D-ribosylamine + L-glutamate + diphosphate = 5-phospho-alpha-D-ribose 1-diphosphate + L-glutamine + H2O</text>
        <dbReference type="Rhea" id="RHEA:14905"/>
        <dbReference type="ChEBI" id="CHEBI:15377"/>
        <dbReference type="ChEBI" id="CHEBI:29985"/>
        <dbReference type="ChEBI" id="CHEBI:33019"/>
        <dbReference type="ChEBI" id="CHEBI:58017"/>
        <dbReference type="ChEBI" id="CHEBI:58359"/>
        <dbReference type="ChEBI" id="CHEBI:58681"/>
        <dbReference type="EC" id="2.4.2.14"/>
    </reaction>
</comment>
<dbReference type="Pfam" id="PF13522">
    <property type="entry name" value="GATase_6"/>
    <property type="match status" value="1"/>
</dbReference>
<feature type="binding site" evidence="7 10">
    <location>
        <position position="367"/>
    </location>
    <ligand>
        <name>Mg(2+)</name>
        <dbReference type="ChEBI" id="CHEBI:18420"/>
    </ligand>
</feature>
<evidence type="ECO:0000313" key="12">
    <source>
        <dbReference type="Proteomes" id="UP000887320"/>
    </source>
</evidence>
<organism evidence="11 12">
    <name type="scientific">Acinetobacter guillouiae</name>
    <name type="common">Acinetobacter genomosp. 11</name>
    <dbReference type="NCBI Taxonomy" id="106649"/>
    <lineage>
        <taxon>Bacteria</taxon>
        <taxon>Pseudomonadati</taxon>
        <taxon>Pseudomonadota</taxon>
        <taxon>Gammaproteobacteria</taxon>
        <taxon>Moraxellales</taxon>
        <taxon>Moraxellaceae</taxon>
        <taxon>Acinetobacter</taxon>
    </lineage>
</organism>
<comment type="caution">
    <text evidence="11">The sequence shown here is derived from an EMBL/GenBank/DDBJ whole genome shotgun (WGS) entry which is preliminary data.</text>
</comment>
<comment type="pathway">
    <text evidence="1 7 8">Purine metabolism; IMP biosynthesis via de novo pathway; N(1)-(5-phospho-D-ribosyl)glycinamide from 5-phospho-alpha-D-ribose 1-diphosphate: step 1/2.</text>
</comment>
<dbReference type="GO" id="GO:0009113">
    <property type="term" value="P:purine nucleobase biosynthetic process"/>
    <property type="evidence" value="ECO:0007669"/>
    <property type="project" value="UniProtKB-UniRule"/>
</dbReference>
<dbReference type="InterPro" id="IPR005854">
    <property type="entry name" value="PurF"/>
</dbReference>
<keyword evidence="3 7" id="KW-0328">Glycosyltransferase</keyword>
<evidence type="ECO:0000256" key="6">
    <source>
        <dbReference type="ARBA" id="ARBA00022962"/>
    </source>
</evidence>
<evidence type="ECO:0000256" key="10">
    <source>
        <dbReference type="PIRSR" id="PIRSR000485-2"/>
    </source>
</evidence>
<dbReference type="InterPro" id="IPR029055">
    <property type="entry name" value="Ntn_hydrolases_N"/>
</dbReference>
<evidence type="ECO:0000256" key="4">
    <source>
        <dbReference type="ARBA" id="ARBA00022679"/>
    </source>
</evidence>
<comment type="similarity">
    <text evidence="2 7 8">In the C-terminal section; belongs to the purine/pyrimidine phosphoribosyltransferase family.</text>
</comment>
<evidence type="ECO:0000256" key="1">
    <source>
        <dbReference type="ARBA" id="ARBA00005209"/>
    </source>
</evidence>
<dbReference type="GO" id="GO:0006189">
    <property type="term" value="P:'de novo' IMP biosynthetic process"/>
    <property type="evidence" value="ECO:0007669"/>
    <property type="project" value="UniProtKB-UniRule"/>
</dbReference>
<comment type="cofactor">
    <cofactor evidence="7 10">
        <name>Mg(2+)</name>
        <dbReference type="ChEBI" id="CHEBI:18420"/>
    </cofactor>
    <text evidence="7 10">Binds 1 Mg(2+) ion per subunit.</text>
</comment>
<dbReference type="GO" id="GO:0000287">
    <property type="term" value="F:magnesium ion binding"/>
    <property type="evidence" value="ECO:0007669"/>
    <property type="project" value="UniProtKB-UniRule"/>
</dbReference>
<dbReference type="GO" id="GO:0004044">
    <property type="term" value="F:amidophosphoribosyltransferase activity"/>
    <property type="evidence" value="ECO:0007669"/>
    <property type="project" value="UniProtKB-UniRule"/>
</dbReference>
<dbReference type="EC" id="2.4.2.14" evidence="7"/>
<dbReference type="NCBIfam" id="TIGR01134">
    <property type="entry name" value="purF"/>
    <property type="match status" value="1"/>
</dbReference>
<dbReference type="Pfam" id="PF00156">
    <property type="entry name" value="Pribosyltran"/>
    <property type="match status" value="1"/>
</dbReference>
<reference evidence="11" key="1">
    <citation type="submission" date="2021-07" db="EMBL/GenBank/DDBJ databases">
        <authorList>
            <person name="Fernandez M."/>
            <person name="Pereira P."/>
            <person name="Torres Tejerizo G.A."/>
            <person name="Gonzalez P."/>
            <person name="Agostini E."/>
        </authorList>
    </citation>
    <scope>NUCLEOTIDE SEQUENCE</scope>
    <source>
        <strain evidence="11">SFC 500-1A</strain>
    </source>
</reference>
<dbReference type="InterPro" id="IPR029057">
    <property type="entry name" value="PRTase-like"/>
</dbReference>
<dbReference type="Gene3D" id="3.60.20.10">
    <property type="entry name" value="Glutamine Phosphoribosylpyrophosphate, subunit 1, domain 1"/>
    <property type="match status" value="1"/>
</dbReference>
<keyword evidence="7 10" id="KW-0460">Magnesium</keyword>
<feature type="binding site" evidence="7 10">
    <location>
        <position position="368"/>
    </location>
    <ligand>
        <name>Mg(2+)</name>
        <dbReference type="ChEBI" id="CHEBI:18420"/>
    </ligand>
</feature>
<keyword evidence="4 7" id="KW-0808">Transferase</keyword>
<keyword evidence="7 10" id="KW-0479">Metal-binding</keyword>
<evidence type="ECO:0000256" key="9">
    <source>
        <dbReference type="PIRSR" id="PIRSR000485-1"/>
    </source>
</evidence>
<dbReference type="InterPro" id="IPR017932">
    <property type="entry name" value="GATase_2_dom"/>
</dbReference>
<proteinExistence type="inferred from homology"/>
<name>A0A077L3C5_ACIGI</name>
<dbReference type="SUPFAM" id="SSF53271">
    <property type="entry name" value="PRTase-like"/>
    <property type="match status" value="1"/>
</dbReference>
<keyword evidence="5 7" id="KW-0658">Purine biosynthesis</keyword>
<dbReference type="SUPFAM" id="SSF56235">
    <property type="entry name" value="N-terminal nucleophile aminohydrolases (Ntn hydrolases)"/>
    <property type="match status" value="1"/>
</dbReference>
<comment type="caution">
    <text evidence="7">Lacks conserved residue(s) required for the propagation of feature annotation.</text>
</comment>
<dbReference type="PANTHER" id="PTHR11907">
    <property type="entry name" value="AMIDOPHOSPHORIBOSYLTRANSFERASE"/>
    <property type="match status" value="1"/>
</dbReference>
<gene>
    <name evidence="7 11" type="primary">purF</name>
    <name evidence="11" type="ORF">KW868_19875</name>
</gene>
<evidence type="ECO:0000256" key="7">
    <source>
        <dbReference type="HAMAP-Rule" id="MF_01931"/>
    </source>
</evidence>
<dbReference type="CDD" id="cd00715">
    <property type="entry name" value="GPATase_N"/>
    <property type="match status" value="1"/>
</dbReference>
<dbReference type="Gene3D" id="3.40.50.2020">
    <property type="match status" value="1"/>
</dbReference>
<keyword evidence="6 7" id="KW-0315">Glutamine amidotransferase</keyword>
<feature type="active site" description="Nucleophile" evidence="7 9">
    <location>
        <position position="2"/>
    </location>
</feature>
<dbReference type="STRING" id="106649.GCA_000829655_02399"/>
<evidence type="ECO:0000256" key="3">
    <source>
        <dbReference type="ARBA" id="ARBA00022676"/>
    </source>
</evidence>
<dbReference type="HAMAP" id="MF_01931">
    <property type="entry name" value="PurF"/>
    <property type="match status" value="1"/>
</dbReference>
<dbReference type="AlphaFoldDB" id="A0A077L3C5"/>
<dbReference type="GeneID" id="67744649"/>
<dbReference type="CDD" id="cd06223">
    <property type="entry name" value="PRTases_typeI"/>
    <property type="match status" value="1"/>
</dbReference>
<dbReference type="PIRSF" id="PIRSF000485">
    <property type="entry name" value="Amd_phspho_trans"/>
    <property type="match status" value="1"/>
</dbReference>
<accession>A0A077L3C5</accession>
<protein>
    <recommendedName>
        <fullName evidence="7">Amidophosphoribosyltransferase</fullName>
        <shortName evidence="7">ATase</shortName>
        <ecNumber evidence="7">2.4.2.14</ecNumber>
    </recommendedName>
    <alternativeName>
        <fullName evidence="7">Glutamine phosphoribosylpyrophosphate amidotransferase</fullName>
        <shortName evidence="7">GPATase</shortName>
    </alternativeName>
</protein>
<evidence type="ECO:0000256" key="5">
    <source>
        <dbReference type="ARBA" id="ARBA00022755"/>
    </source>
</evidence>
<evidence type="ECO:0000256" key="2">
    <source>
        <dbReference type="ARBA" id="ARBA00010138"/>
    </source>
</evidence>
<feature type="binding site" evidence="7 10">
    <location>
        <position position="305"/>
    </location>
    <ligand>
        <name>Mg(2+)</name>
        <dbReference type="ChEBI" id="CHEBI:18420"/>
    </ligand>
</feature>
<dbReference type="KEGG" id="agu:AS4_25930"/>
<dbReference type="PROSITE" id="PS51278">
    <property type="entry name" value="GATASE_TYPE_2"/>
    <property type="match status" value="1"/>
</dbReference>
<dbReference type="RefSeq" id="WP_004719445.1">
    <property type="nucleotide sequence ID" value="NZ_AP014630.1"/>
</dbReference>
<dbReference type="Proteomes" id="UP000887320">
    <property type="component" value="Unassembled WGS sequence"/>
</dbReference>
<dbReference type="InterPro" id="IPR035584">
    <property type="entry name" value="PurF_N"/>
</dbReference>
<dbReference type="EMBL" id="JAHWXT010000009">
    <property type="protein sequence ID" value="MCF0266715.1"/>
    <property type="molecule type" value="Genomic_DNA"/>
</dbReference>
<comment type="function">
    <text evidence="7">Catalyzes the formation of phosphoribosylamine from phosphoribosylpyrophosphate (PRPP) and glutamine.</text>
</comment>
<sequence>MCGVVGIAGKAPVNQMLFDALTMLQHRGQDAAGIVTCHNGRLFLRKDNGMVRDVFHTRHMRALLGNYGIGHVRYPTAGSSSSAEAQPFYVNSPYGITLAHNGNLTNAADIHDDLFKTDLRHMNTDSDSEVLLNVFAHELQKCASLTPMPEDIFHTVKRVHERCKGAYGVVAMITGHGIVGFRDPNGIRPLIYGSRLTENGETEYIIASESVAITALGFKVERDIEPGEAIFINSKGEFFSQQCAANSRYRPCIFEYVYFARPDATIDGISVYKARLKMGETLAKKILREWGDMHDIDVVIPIPDTSRTSALELANMLGVKFREGFMKNRYIGRTFIMPGQQQRTKSVRQKLNPVELEFKGKNVLLVDDSIVRGTTCNEIIQMARDAGAKKVYFASAAPMVKYPNVYGIDMPAKAELIASHRSVEEIQEIIGADRLIFQDLDDLKAAVRTSKVPVIQDFDCSVFDGVYVTGDIDEQYLTDLEQSRSDTAKKEKDGYIDVNIDAASVDLSGIKEEM</sequence>
<evidence type="ECO:0000256" key="8">
    <source>
        <dbReference type="PIRNR" id="PIRNR000485"/>
    </source>
</evidence>